<comment type="catalytic activity">
    <reaction evidence="13">
        <text>sn-glycerol 3-phosphate + NAD(+) = dihydroxyacetone phosphate + NADH + H(+)</text>
        <dbReference type="Rhea" id="RHEA:11092"/>
        <dbReference type="ChEBI" id="CHEBI:15378"/>
        <dbReference type="ChEBI" id="CHEBI:57540"/>
        <dbReference type="ChEBI" id="CHEBI:57597"/>
        <dbReference type="ChEBI" id="CHEBI:57642"/>
        <dbReference type="ChEBI" id="CHEBI:57945"/>
        <dbReference type="EC" id="1.1.1.94"/>
    </reaction>
</comment>
<dbReference type="Pfam" id="PF01210">
    <property type="entry name" value="NAD_Gly3P_dh_N"/>
    <property type="match status" value="1"/>
</dbReference>
<dbReference type="Gene3D" id="3.40.50.720">
    <property type="entry name" value="NAD(P)-binding Rossmann-like Domain"/>
    <property type="match status" value="1"/>
</dbReference>
<dbReference type="FunFam" id="1.10.1040.10:FF:000001">
    <property type="entry name" value="Glycerol-3-phosphate dehydrogenase [NAD(P)+]"/>
    <property type="match status" value="1"/>
</dbReference>
<feature type="binding site" evidence="13">
    <location>
        <position position="30"/>
    </location>
    <ligand>
        <name>NADPH</name>
        <dbReference type="ChEBI" id="CHEBI:57783"/>
    </ligand>
</feature>
<feature type="binding site" evidence="13">
    <location>
        <position position="10"/>
    </location>
    <ligand>
        <name>NADPH</name>
        <dbReference type="ChEBI" id="CHEBI:57783"/>
    </ligand>
</feature>
<accession>A0A2I1M9X6</accession>
<keyword evidence="5 13" id="KW-0520">NAD</keyword>
<reference evidence="20 21" key="1">
    <citation type="submission" date="2017-12" db="EMBL/GenBank/DDBJ databases">
        <title>Phylogenetic diversity of female urinary microbiome.</title>
        <authorList>
            <person name="Thomas-White K."/>
            <person name="Wolfe A.J."/>
        </authorList>
    </citation>
    <scope>NUCLEOTIDE SEQUENCE [LARGE SCALE GENOMIC DNA]</scope>
    <source>
        <strain evidence="20 21">UMB0119</strain>
    </source>
</reference>
<dbReference type="GO" id="GO:0006650">
    <property type="term" value="P:glycerophospholipid metabolic process"/>
    <property type="evidence" value="ECO:0007669"/>
    <property type="project" value="UniProtKB-UniRule"/>
</dbReference>
<keyword evidence="8 13" id="KW-1208">Phospholipid metabolism</keyword>
<dbReference type="InterPro" id="IPR011128">
    <property type="entry name" value="G3P_DH_NAD-dep_N"/>
</dbReference>
<feature type="binding site" evidence="13">
    <location>
        <position position="103"/>
    </location>
    <ligand>
        <name>sn-glycerol 3-phosphate</name>
        <dbReference type="ChEBI" id="CHEBI:57597"/>
    </ligand>
</feature>
<feature type="binding site" evidence="13">
    <location>
        <position position="251"/>
    </location>
    <ligand>
        <name>sn-glycerol 3-phosphate</name>
        <dbReference type="ChEBI" id="CHEBI:57597"/>
    </ligand>
</feature>
<feature type="binding site" evidence="13">
    <location>
        <position position="240"/>
    </location>
    <ligand>
        <name>sn-glycerol 3-phosphate</name>
        <dbReference type="ChEBI" id="CHEBI:57597"/>
    </ligand>
</feature>
<dbReference type="Gene3D" id="1.10.1040.10">
    <property type="entry name" value="N-(1-d-carboxylethyl)-l-norvaline Dehydrogenase, domain 2"/>
    <property type="match status" value="1"/>
</dbReference>
<evidence type="ECO:0000313" key="21">
    <source>
        <dbReference type="Proteomes" id="UP000234335"/>
    </source>
</evidence>
<feature type="binding site" evidence="13">
    <location>
        <position position="134"/>
    </location>
    <ligand>
        <name>sn-glycerol 3-phosphate</name>
        <dbReference type="ChEBI" id="CHEBI:57597"/>
    </ligand>
</feature>
<dbReference type="FunFam" id="3.40.50.720:FF:000019">
    <property type="entry name" value="Glycerol-3-phosphate dehydrogenase [NAD(P)+]"/>
    <property type="match status" value="1"/>
</dbReference>
<dbReference type="InterPro" id="IPR008927">
    <property type="entry name" value="6-PGluconate_DH-like_C_sf"/>
</dbReference>
<dbReference type="GO" id="GO:0005975">
    <property type="term" value="P:carbohydrate metabolic process"/>
    <property type="evidence" value="ECO:0007669"/>
    <property type="project" value="InterPro"/>
</dbReference>
<evidence type="ECO:0000256" key="6">
    <source>
        <dbReference type="ARBA" id="ARBA00023098"/>
    </source>
</evidence>
<evidence type="ECO:0000259" key="18">
    <source>
        <dbReference type="Pfam" id="PF01210"/>
    </source>
</evidence>
<evidence type="ECO:0000256" key="17">
    <source>
        <dbReference type="RuleBase" id="RU000437"/>
    </source>
</evidence>
<feature type="binding site" evidence="13">
    <location>
        <position position="251"/>
    </location>
    <ligand>
        <name>NADPH</name>
        <dbReference type="ChEBI" id="CHEBI:57783"/>
    </ligand>
</feature>
<keyword evidence="4 13" id="KW-0560">Oxidoreductase</keyword>
<dbReference type="InterPro" id="IPR036291">
    <property type="entry name" value="NAD(P)-bd_dom_sf"/>
</dbReference>
<evidence type="ECO:0000256" key="10">
    <source>
        <dbReference type="ARBA" id="ARBA00066687"/>
    </source>
</evidence>
<dbReference type="AlphaFoldDB" id="A0A2I1M9X6"/>
<feature type="binding site" evidence="13">
    <location>
        <position position="252"/>
    </location>
    <ligand>
        <name>sn-glycerol 3-phosphate</name>
        <dbReference type="ChEBI" id="CHEBI:57597"/>
    </ligand>
</feature>
<keyword evidence="13" id="KW-0547">Nucleotide-binding</keyword>
<organism evidence="20 21">
    <name type="scientific">Anaerococcus octavius</name>
    <dbReference type="NCBI Taxonomy" id="54007"/>
    <lineage>
        <taxon>Bacteria</taxon>
        <taxon>Bacillati</taxon>
        <taxon>Bacillota</taxon>
        <taxon>Tissierellia</taxon>
        <taxon>Tissierellales</taxon>
        <taxon>Peptoniphilaceae</taxon>
        <taxon>Anaerococcus</taxon>
    </lineage>
</organism>
<keyword evidence="6 13" id="KW-0443">Lipid metabolism</keyword>
<evidence type="ECO:0000256" key="3">
    <source>
        <dbReference type="ARBA" id="ARBA00022857"/>
    </source>
</evidence>
<feature type="binding site" evidence="13">
    <location>
        <position position="187"/>
    </location>
    <ligand>
        <name>sn-glycerol 3-phosphate</name>
        <dbReference type="ChEBI" id="CHEBI:57597"/>
    </ligand>
</feature>
<dbReference type="HAMAP" id="MF_00394">
    <property type="entry name" value="NAD_Glyc3P_dehydrog"/>
    <property type="match status" value="1"/>
</dbReference>
<evidence type="ECO:0000256" key="9">
    <source>
        <dbReference type="ARBA" id="ARBA00052716"/>
    </source>
</evidence>
<dbReference type="EMBL" id="PKGS01000002">
    <property type="protein sequence ID" value="PKZ16932.1"/>
    <property type="molecule type" value="Genomic_DNA"/>
</dbReference>
<dbReference type="NCBIfam" id="NF000942">
    <property type="entry name" value="PRK00094.1-4"/>
    <property type="match status" value="1"/>
</dbReference>
<name>A0A2I1M9X6_9FIRM</name>
<dbReference type="Pfam" id="PF07479">
    <property type="entry name" value="NAD_Gly3P_dh_C"/>
    <property type="match status" value="1"/>
</dbReference>
<evidence type="ECO:0000256" key="4">
    <source>
        <dbReference type="ARBA" id="ARBA00023002"/>
    </source>
</evidence>
<dbReference type="GO" id="GO:0008654">
    <property type="term" value="P:phospholipid biosynthetic process"/>
    <property type="evidence" value="ECO:0007669"/>
    <property type="project" value="UniProtKB-KW"/>
</dbReference>
<protein>
    <recommendedName>
        <fullName evidence="11 13">Glycerol-3-phosphate dehydrogenase [NAD(P)+]</fullName>
        <ecNumber evidence="10 13">1.1.1.94</ecNumber>
    </recommendedName>
    <alternativeName>
        <fullName evidence="13">NAD(P)(+)-dependent glycerol-3-phosphate dehydrogenase</fullName>
    </alternativeName>
    <alternativeName>
        <fullName evidence="12 13">NAD(P)H-dependent dihydroxyacetone-phosphate reductase</fullName>
    </alternativeName>
</protein>
<dbReference type="GO" id="GO:0046167">
    <property type="term" value="P:glycerol-3-phosphate biosynthetic process"/>
    <property type="evidence" value="ECO:0007669"/>
    <property type="project" value="UniProtKB-UniRule"/>
</dbReference>
<dbReference type="RefSeq" id="WP_101540031.1">
    <property type="nucleotide sequence ID" value="NZ_CALTZC010000010.1"/>
</dbReference>
<evidence type="ECO:0000313" key="20">
    <source>
        <dbReference type="EMBL" id="PKZ16932.1"/>
    </source>
</evidence>
<keyword evidence="21" id="KW-1185">Reference proteome</keyword>
<proteinExistence type="inferred from homology"/>
<evidence type="ECO:0000259" key="19">
    <source>
        <dbReference type="Pfam" id="PF07479"/>
    </source>
</evidence>
<dbReference type="GO" id="GO:0046168">
    <property type="term" value="P:glycerol-3-phosphate catabolic process"/>
    <property type="evidence" value="ECO:0007669"/>
    <property type="project" value="InterPro"/>
</dbReference>
<comment type="catalytic activity">
    <reaction evidence="9">
        <text>sn-glycerol 3-phosphate + NADP(+) = dihydroxyacetone phosphate + NADPH + H(+)</text>
        <dbReference type="Rhea" id="RHEA:11096"/>
        <dbReference type="ChEBI" id="CHEBI:15378"/>
        <dbReference type="ChEBI" id="CHEBI:57597"/>
        <dbReference type="ChEBI" id="CHEBI:57642"/>
        <dbReference type="ChEBI" id="CHEBI:57783"/>
        <dbReference type="ChEBI" id="CHEBI:58349"/>
        <dbReference type="EC" id="1.1.1.94"/>
    </reaction>
    <physiologicalReaction direction="right-to-left" evidence="9">
        <dbReference type="Rhea" id="RHEA:11098"/>
    </physiologicalReaction>
</comment>
<evidence type="ECO:0000256" key="15">
    <source>
        <dbReference type="PIRSR" id="PIRSR000114-2"/>
    </source>
</evidence>
<evidence type="ECO:0000256" key="11">
    <source>
        <dbReference type="ARBA" id="ARBA00069372"/>
    </source>
</evidence>
<comment type="function">
    <text evidence="13">Catalyzes the reduction of the glycolytic intermediate dihydroxyacetone phosphate (DHAP) to sn-glycerol 3-phosphate (G3P), the key precursor for phospholipid synthesis.</text>
</comment>
<feature type="binding site" evidence="16">
    <location>
        <position position="136"/>
    </location>
    <ligand>
        <name>NAD(+)</name>
        <dbReference type="ChEBI" id="CHEBI:57540"/>
    </ligand>
</feature>
<dbReference type="InterPro" id="IPR013328">
    <property type="entry name" value="6PGD_dom2"/>
</dbReference>
<feature type="binding site" evidence="16">
    <location>
        <position position="251"/>
    </location>
    <ligand>
        <name>NAD(+)</name>
        <dbReference type="ChEBI" id="CHEBI:57540"/>
    </ligand>
</feature>
<evidence type="ECO:0000256" key="16">
    <source>
        <dbReference type="PIRSR" id="PIRSR000114-3"/>
    </source>
</evidence>
<dbReference type="SUPFAM" id="SSF51735">
    <property type="entry name" value="NAD(P)-binding Rossmann-fold domains"/>
    <property type="match status" value="1"/>
</dbReference>
<keyword evidence="3 13" id="KW-0521">NADP</keyword>
<feature type="binding site" evidence="13">
    <location>
        <position position="132"/>
    </location>
    <ligand>
        <name>sn-glycerol 3-phosphate</name>
        <dbReference type="ChEBI" id="CHEBI:57597"/>
    </ligand>
</feature>
<dbReference type="NCBIfam" id="NF000940">
    <property type="entry name" value="PRK00094.1-2"/>
    <property type="match status" value="1"/>
</dbReference>
<feature type="binding site" evidence="13">
    <location>
        <position position="250"/>
    </location>
    <ligand>
        <name>sn-glycerol 3-phosphate</name>
        <dbReference type="ChEBI" id="CHEBI:57597"/>
    </ligand>
</feature>
<sequence>MEISILGSGSWSTAIASLLSENYDVLIYARNKEDADYINKNHKNRKYLKEFDLAENIKATSNLEDLFKNKYIINGIPTQSIRSVIKKFKPYISSDNVFINLAKGIELGSHKRISEVFCDELGDDISFAVLSGPSHAEEVIKKMPTAVVAASSDINLSKDVQKLFNSDWFRVYSSTDLIGVELGGAIKNTLAFGIGMLDGLGYGDNTKAAVITRGIHEMNRLLISYDANPNTINGLAGVGDLIVTSTSLNSRNYRTGLLIGKGYSMEDAVDKIQMVVEGIPTTKALYQLSLENDIDLPITLEIYKVLYENKNPIDSVSSLMGRSLKSEF</sequence>
<evidence type="ECO:0000256" key="2">
    <source>
        <dbReference type="ARBA" id="ARBA00022516"/>
    </source>
</evidence>
<dbReference type="UniPathway" id="UPA00940"/>
<feature type="domain" description="Glycerol-3-phosphate dehydrogenase NAD-dependent N-terminal" evidence="18">
    <location>
        <begin position="2"/>
        <end position="155"/>
    </location>
</feature>
<dbReference type="SUPFAM" id="SSF48179">
    <property type="entry name" value="6-phosphogluconate dehydrogenase C-terminal domain-like"/>
    <property type="match status" value="1"/>
</dbReference>
<dbReference type="InterPro" id="IPR006168">
    <property type="entry name" value="G3P_DH_NAD-dep"/>
</dbReference>
<feature type="binding site" evidence="15">
    <location>
        <begin position="251"/>
        <end position="252"/>
    </location>
    <ligand>
        <name>substrate</name>
    </ligand>
</feature>
<comment type="pathway">
    <text evidence="13">Membrane lipid metabolism; glycerophospholipid metabolism.</text>
</comment>
<feature type="active site" description="Proton acceptor" evidence="13 14">
    <location>
        <position position="187"/>
    </location>
</feature>
<dbReference type="PANTHER" id="PTHR11728:SF1">
    <property type="entry name" value="GLYCEROL-3-PHOSPHATE DEHYDROGENASE [NAD(+)] 2, CHLOROPLASTIC"/>
    <property type="match status" value="1"/>
</dbReference>
<evidence type="ECO:0000256" key="12">
    <source>
        <dbReference type="ARBA" id="ARBA00080511"/>
    </source>
</evidence>
<evidence type="ECO:0000256" key="13">
    <source>
        <dbReference type="HAMAP-Rule" id="MF_00394"/>
    </source>
</evidence>
<dbReference type="InterPro" id="IPR006109">
    <property type="entry name" value="G3P_DH_NAD-dep_C"/>
</dbReference>
<keyword evidence="7 13" id="KW-0594">Phospholipid biosynthesis</keyword>
<keyword evidence="2 13" id="KW-0444">Lipid biosynthesis</keyword>
<feature type="binding site" evidence="15">
    <location>
        <position position="103"/>
    </location>
    <ligand>
        <name>substrate</name>
    </ligand>
</feature>
<feature type="binding site" evidence="13">
    <location>
        <position position="11"/>
    </location>
    <ligand>
        <name>NADPH</name>
        <dbReference type="ChEBI" id="CHEBI:57783"/>
    </ligand>
</feature>
<evidence type="ECO:0000256" key="14">
    <source>
        <dbReference type="PIRSR" id="PIRSR000114-1"/>
    </source>
</evidence>
<feature type="binding site" evidence="13">
    <location>
        <position position="103"/>
    </location>
    <ligand>
        <name>NADPH</name>
        <dbReference type="ChEBI" id="CHEBI:57783"/>
    </ligand>
</feature>
<feature type="binding site" evidence="13">
    <location>
        <position position="275"/>
    </location>
    <ligand>
        <name>NADPH</name>
        <dbReference type="ChEBI" id="CHEBI:57783"/>
    </ligand>
</feature>
<comment type="similarity">
    <text evidence="1 13 17">Belongs to the NAD-dependent glycerol-3-phosphate dehydrogenase family.</text>
</comment>
<dbReference type="Proteomes" id="UP000234335">
    <property type="component" value="Unassembled WGS sequence"/>
</dbReference>
<comment type="caution">
    <text evidence="13">Lacks conserved residue(s) required for the propagation of feature annotation.</text>
</comment>
<dbReference type="GO" id="GO:0141153">
    <property type="term" value="F:glycerol-3-phosphate dehydrogenase (NADP+) activity"/>
    <property type="evidence" value="ECO:0007669"/>
    <property type="project" value="RHEA"/>
</dbReference>
<feature type="binding site" evidence="13">
    <location>
        <position position="47"/>
    </location>
    <ligand>
        <name>NADPH</name>
        <dbReference type="ChEBI" id="CHEBI:57783"/>
    </ligand>
</feature>
<dbReference type="EC" id="1.1.1.94" evidence="10 13"/>
<comment type="caution">
    <text evidence="20">The sequence shown here is derived from an EMBL/GenBank/DDBJ whole genome shotgun (WGS) entry which is preliminary data.</text>
</comment>
<evidence type="ECO:0000256" key="1">
    <source>
        <dbReference type="ARBA" id="ARBA00011009"/>
    </source>
</evidence>
<keyword evidence="13" id="KW-0963">Cytoplasm</keyword>
<evidence type="ECO:0000256" key="8">
    <source>
        <dbReference type="ARBA" id="ARBA00023264"/>
    </source>
</evidence>
<dbReference type="PRINTS" id="PR00077">
    <property type="entry name" value="GPDHDRGNASE"/>
</dbReference>
<feature type="domain" description="Glycerol-3-phosphate dehydrogenase NAD-dependent C-terminal" evidence="19">
    <location>
        <begin position="176"/>
        <end position="315"/>
    </location>
</feature>
<feature type="binding site" evidence="13">
    <location>
        <position position="136"/>
    </location>
    <ligand>
        <name>NADPH</name>
        <dbReference type="ChEBI" id="CHEBI:57783"/>
    </ligand>
</feature>
<evidence type="ECO:0000256" key="7">
    <source>
        <dbReference type="ARBA" id="ARBA00023209"/>
    </source>
</evidence>
<dbReference type="GO" id="GO:0141152">
    <property type="term" value="F:glycerol-3-phosphate dehydrogenase (NAD+) activity"/>
    <property type="evidence" value="ECO:0007669"/>
    <property type="project" value="RHEA"/>
</dbReference>
<dbReference type="PANTHER" id="PTHR11728">
    <property type="entry name" value="GLYCEROL-3-PHOSPHATE DEHYDROGENASE"/>
    <property type="match status" value="1"/>
</dbReference>
<evidence type="ECO:0000256" key="5">
    <source>
        <dbReference type="ARBA" id="ARBA00023027"/>
    </source>
</evidence>
<gene>
    <name evidence="13 20" type="primary">gpsA</name>
    <name evidence="20" type="ORF">CYJ34_03865</name>
</gene>
<dbReference type="PIRSF" id="PIRSF000114">
    <property type="entry name" value="Glycerol-3-P_dh"/>
    <property type="match status" value="1"/>
</dbReference>
<dbReference type="GO" id="GO:0051287">
    <property type="term" value="F:NAD binding"/>
    <property type="evidence" value="ECO:0007669"/>
    <property type="project" value="InterPro"/>
</dbReference>
<feature type="binding site" evidence="13">
    <location>
        <position position="277"/>
    </location>
    <ligand>
        <name>NADPH</name>
        <dbReference type="ChEBI" id="CHEBI:57783"/>
    </ligand>
</feature>
<comment type="subcellular location">
    <subcellularLocation>
        <location evidence="13">Cytoplasm</location>
    </subcellularLocation>
</comment>
<dbReference type="GO" id="GO:0005829">
    <property type="term" value="C:cytosol"/>
    <property type="evidence" value="ECO:0007669"/>
    <property type="project" value="TreeGrafter"/>
</dbReference>